<accession>A0ABQ1FGU3</accession>
<reference evidence="4" key="1">
    <citation type="journal article" date="2019" name="Int. J. Syst. Evol. Microbiol.">
        <title>The Global Catalogue of Microorganisms (GCM) 10K type strain sequencing project: providing services to taxonomists for standard genome sequencing and annotation.</title>
        <authorList>
            <consortium name="The Broad Institute Genomics Platform"/>
            <consortium name="The Broad Institute Genome Sequencing Center for Infectious Disease"/>
            <person name="Wu L."/>
            <person name="Ma J."/>
        </authorList>
    </citation>
    <scope>NUCLEOTIDE SEQUENCE [LARGE SCALE GENOMIC DNA]</scope>
    <source>
        <strain evidence="4">CGMCC 1.15043</strain>
    </source>
</reference>
<dbReference type="InterPro" id="IPR054555">
    <property type="entry name" value="T3SS_HopBF1-like"/>
</dbReference>
<dbReference type="EMBL" id="BMHE01000063">
    <property type="protein sequence ID" value="GGA11476.1"/>
    <property type="molecule type" value="Genomic_DNA"/>
</dbReference>
<comment type="caution">
    <text evidence="3">The sequence shown here is derived from an EMBL/GenBank/DDBJ whole genome shotgun (WGS) entry which is preliminary data.</text>
</comment>
<feature type="region of interest" description="Disordered" evidence="1">
    <location>
        <begin position="67"/>
        <end position="100"/>
    </location>
</feature>
<dbReference type="Proteomes" id="UP000615455">
    <property type="component" value="Unassembled WGS sequence"/>
</dbReference>
<evidence type="ECO:0000259" key="2">
    <source>
        <dbReference type="Pfam" id="PF26324"/>
    </source>
</evidence>
<gene>
    <name evidence="3" type="ORF">GCM10008018_65720</name>
</gene>
<keyword evidence="4" id="KW-1185">Reference proteome</keyword>
<dbReference type="Pfam" id="PF26324">
    <property type="entry name" value="HopBF1_kinase"/>
    <property type="match status" value="1"/>
</dbReference>
<dbReference type="RefSeq" id="WP_189019864.1">
    <property type="nucleotide sequence ID" value="NZ_BMHE01000063.1"/>
</dbReference>
<feature type="compositionally biased region" description="Polar residues" evidence="1">
    <location>
        <begin position="1078"/>
        <end position="1092"/>
    </location>
</feature>
<organism evidence="3 4">
    <name type="scientific">Paenibacillus marchantiophytorum</name>
    <dbReference type="NCBI Taxonomy" id="1619310"/>
    <lineage>
        <taxon>Bacteria</taxon>
        <taxon>Bacillati</taxon>
        <taxon>Bacillota</taxon>
        <taxon>Bacilli</taxon>
        <taxon>Bacillales</taxon>
        <taxon>Paenibacillaceae</taxon>
        <taxon>Paenibacillus</taxon>
    </lineage>
</organism>
<protein>
    <recommendedName>
        <fullName evidence="2">Type III secretion system effector HopBF1-like domain-containing protein</fullName>
    </recommendedName>
</protein>
<evidence type="ECO:0000313" key="3">
    <source>
        <dbReference type="EMBL" id="GGA11476.1"/>
    </source>
</evidence>
<dbReference type="CDD" id="cd20900">
    <property type="entry name" value="HopBF1"/>
    <property type="match status" value="1"/>
</dbReference>
<evidence type="ECO:0000313" key="4">
    <source>
        <dbReference type="Proteomes" id="UP000615455"/>
    </source>
</evidence>
<name>A0ABQ1FGU3_9BACL</name>
<evidence type="ECO:0000256" key="1">
    <source>
        <dbReference type="SAM" id="MobiDB-lite"/>
    </source>
</evidence>
<proteinExistence type="predicted"/>
<feature type="domain" description="Type III secretion system effector HopBF1-like" evidence="2">
    <location>
        <begin position="834"/>
        <end position="992"/>
    </location>
</feature>
<feature type="region of interest" description="Disordered" evidence="1">
    <location>
        <begin position="1067"/>
        <end position="1092"/>
    </location>
</feature>
<sequence length="1171" mass="132233">MFKAAKTPKHTHAGPAAAMNLQSQEAVDTKEQGVPTSISSGIPLSPATVMQLQRTVGNQAVMQLLRQPSSQASRAVNKPVVSRSASSDGPKLQRSIDKSPDQYFQEQSTDVIPDDLLKKYLYQYMWEIAVNTEKQTFKQAILEATKRSPDQKLTIVATWDQLLSAFHNNDLKGAIGLLNQLIEETKDAFILPLLPADNSNSKDAKQRALIVQGAHMRGDMYGVAGALALRPDLSVVILSDFAHYGTAKMMESFYQGVIGENQNVYILHVPNAKKEYNEGFIGNKKDWINTRAAEFETSTKEENKERKFASMEITSETKLISESFDKNTKGSYATIKDKWLGKADSHKEAELQKWLEDKMQMPPGAYALLWMKQGELTHPHAHHYTSEGSQQKLIKDVKKSGRTPVNIGDRIGEATIPDLTVFWNHPEFPYQNEGRKGQLRMLHYLAHSGQYDVVSVGMRSGILEGPALVGMKVIFMEEEGNDQAARWENLIGTMPSLKRVILDAPPGLAEKKLWINNILWRNHKSEKLGGMKVIEHLEECSGLKHNDIAKILLDCTYLPDAENPLMDMVNVANKDEIREKVHSLLEAASQEMNEEYELDWKEKMLGVVTAESKEGMKDSEVGVLNHLLTSWDEPVAAKDPIAESEFWKRTRRSNTNDPNFKWENEKRDQTLDRKNKQLQAQLEEKGLGLVLKNRDQIAEFRVEQSEFEETVLMTEYRDRLSKEIFRLMDSAVESEHKAPMKALLLEDQVKSQLGTVDYESKRLHSVDREDQEIVFSLFNDPISVLVNVFKYDAMIAKLMMDKMNNNLLASYNLIRLHTKNFPFLDKYKDAAISKDPIASGKQKNVFGLVDYDDLVIGIMNRDDSFKMLCGELSVLHDIKQIDPQLPMVDIIGITVHGDLPAVIMKRYAEHSKDFVKVKDSDQLKMPKHLNASSIQQIIEMENRMIAAEIRISDLQFLIDEQGRVVLADPGGLVKQYAPSKNEEAVIDNLLATNIDKLLREKGIQDHVWDEIELAKQISELTGKKPNDVRVKSIIDILSKKYAYKINLDSSLKYANLVAPKSATASQSKTTKAVKKGNARQNSGATQVTASTPSRVFSRDEQQIMDVLKSKTDTDYFVELPDGYGDIEIIPIFGINTVQFDIAWRSLKHDRIVSITKGGISLSTKEKNKMKK</sequence>